<evidence type="ECO:0000313" key="3">
    <source>
        <dbReference type="Proteomes" id="UP000267267"/>
    </source>
</evidence>
<gene>
    <name evidence="2" type="primary">92</name>
    <name evidence="2" type="ORF">SEA_WAMBURGRXPRESS_93</name>
</gene>
<accession>A0A386KAQ9</accession>
<proteinExistence type="predicted"/>
<evidence type="ECO:0000259" key="1">
    <source>
        <dbReference type="Pfam" id="PF13482"/>
    </source>
</evidence>
<protein>
    <submittedName>
        <fullName evidence="2">DnaQ-like DNA polymerase III subunit</fullName>
    </submittedName>
</protein>
<dbReference type="Gene3D" id="3.30.420.10">
    <property type="entry name" value="Ribonuclease H-like superfamily/Ribonuclease H"/>
    <property type="match status" value="1"/>
</dbReference>
<name>A0A386KAQ9_9CAUD</name>
<sequence>MSARVLVLDIETQRAIVEVFDLFRPWIGIDQVRVPKRVLCFAAKWRGEDKVIFKAAWDDNDEDAYRRMMQAAWELLDSADIVVTWNGDRFDMQWLEAEFLRLGMPRPMPYKSVDLIKTAKRWFKGGLMSLKLDWSSRIVLKDRKVNHGGNDLWWDIRHGTRAEKRAAQKTMREYNEHDVVLTARLFEKYLPYLNVNLALYGGHDDDVMRCVKCESENLKKDGVKAYVTNAGVYQMYRCKDCGATSRGKKIRATTELRPV</sequence>
<dbReference type="Proteomes" id="UP000267267">
    <property type="component" value="Segment"/>
</dbReference>
<dbReference type="GO" id="GO:0003676">
    <property type="term" value="F:nucleic acid binding"/>
    <property type="evidence" value="ECO:0007669"/>
    <property type="project" value="InterPro"/>
</dbReference>
<evidence type="ECO:0000313" key="2">
    <source>
        <dbReference type="EMBL" id="AYD82269.1"/>
    </source>
</evidence>
<dbReference type="SUPFAM" id="SSF53098">
    <property type="entry name" value="Ribonuclease H-like"/>
    <property type="match status" value="1"/>
</dbReference>
<dbReference type="InterPro" id="IPR012337">
    <property type="entry name" value="RNaseH-like_sf"/>
</dbReference>
<dbReference type="InterPro" id="IPR038720">
    <property type="entry name" value="YprB_RNase_H-like_dom"/>
</dbReference>
<reference evidence="2 3" key="1">
    <citation type="submission" date="2018-08" db="EMBL/GenBank/DDBJ databases">
        <authorList>
            <person name="Hellinger R.D."/>
            <person name="Sparks H.E."/>
            <person name="Pedulla M.L."/>
            <person name="Garlena R.A."/>
            <person name="Russell D.A."/>
            <person name="Pope W.H."/>
            <person name="Jacobs-Sera D."/>
            <person name="Hatfull G.F."/>
        </authorList>
    </citation>
    <scope>NUCLEOTIDE SEQUENCE [LARGE SCALE GENOMIC DNA]</scope>
</reference>
<dbReference type="Pfam" id="PF13482">
    <property type="entry name" value="RNase_H_2"/>
    <property type="match status" value="1"/>
</dbReference>
<organism evidence="2 3">
    <name type="scientific">Mycobacterium phage Wamburgrxpress</name>
    <dbReference type="NCBI Taxonomy" id="2315617"/>
    <lineage>
        <taxon>Viruses</taxon>
        <taxon>Duplodnaviria</taxon>
        <taxon>Heunggongvirae</taxon>
        <taxon>Uroviricota</taxon>
        <taxon>Caudoviricetes</taxon>
        <taxon>Vilmaviridae</taxon>
        <taxon>Lclasvirinae</taxon>
        <taxon>Bronvirus</taxon>
        <taxon>Bronvirus joedirt</taxon>
        <taxon>Mycobacterium virus JoeDirt</taxon>
    </lineage>
</organism>
<feature type="domain" description="YprB ribonuclease H-like" evidence="1">
    <location>
        <begin position="43"/>
        <end position="188"/>
    </location>
</feature>
<dbReference type="InterPro" id="IPR036397">
    <property type="entry name" value="RNaseH_sf"/>
</dbReference>
<dbReference type="EMBL" id="MH744425">
    <property type="protein sequence ID" value="AYD82269.1"/>
    <property type="molecule type" value="Genomic_DNA"/>
</dbReference>